<dbReference type="InterPro" id="IPR051084">
    <property type="entry name" value="H+-coupled_symporters"/>
</dbReference>
<dbReference type="InterPro" id="IPR011701">
    <property type="entry name" value="MFS"/>
</dbReference>
<dbReference type="AlphaFoldDB" id="A0A6N0JKP1"/>
<accession>A0A6N0JKP1</accession>
<feature type="transmembrane region" description="Helical" evidence="9">
    <location>
        <begin position="154"/>
        <end position="177"/>
    </location>
</feature>
<feature type="transmembrane region" description="Helical" evidence="9">
    <location>
        <begin position="237"/>
        <end position="256"/>
    </location>
</feature>
<feature type="domain" description="Major facilitator superfamily (MFS) profile" evidence="10">
    <location>
        <begin position="17"/>
        <end position="419"/>
    </location>
</feature>
<sequence>MTTITMETQDRRRRLASLRAAAVGNALEWFDWTLYGTFSAYLAMNLFDPSDPTSALLATLGVFAGGFLARPVGGWLFGRIGDRYGRKFTLVLTMCLLALTSLGIAVLPTYEQAGVLASVLLFACRLMQGLAHGGESGVAYTYVAEIAPASRRGFWSSSVFVSVTLGVMAATGLAALLTSWLGKAAMEEWGWRVGFAIGALLGVYALFLRRSASESDVFEHQAEQGGGLKITKRQAWLIARNIVMIAAASNATYYTWVTFAPATAIATKGMDPSGAYTASLIAQLICLLWLPVCGWLADRYGRKPMVMAFGLGVALAVFPVSHLVTDQPWTLFVAQLIGLLVWALLAAIFPAVVAEQVPTGARAMGVGFISSLSVAIFGGTAPYINTWLGAHGLDWVYTAYVGALGLMAFVGGFLIKETAGMNLNDIGLPGQPRQDLAAKRPAFN</sequence>
<evidence type="ECO:0000256" key="2">
    <source>
        <dbReference type="ARBA" id="ARBA00008240"/>
    </source>
</evidence>
<evidence type="ECO:0000256" key="1">
    <source>
        <dbReference type="ARBA" id="ARBA00004651"/>
    </source>
</evidence>
<feature type="transmembrane region" description="Helical" evidence="9">
    <location>
        <begin position="21"/>
        <end position="43"/>
    </location>
</feature>
<dbReference type="SUPFAM" id="SSF103473">
    <property type="entry name" value="MFS general substrate transporter"/>
    <property type="match status" value="1"/>
</dbReference>
<feature type="transmembrane region" description="Helical" evidence="9">
    <location>
        <begin position="276"/>
        <end position="297"/>
    </location>
</feature>
<evidence type="ECO:0000256" key="6">
    <source>
        <dbReference type="ARBA" id="ARBA00022847"/>
    </source>
</evidence>
<evidence type="ECO:0000256" key="3">
    <source>
        <dbReference type="ARBA" id="ARBA00022448"/>
    </source>
</evidence>
<dbReference type="PROSITE" id="PS50850">
    <property type="entry name" value="MFS"/>
    <property type="match status" value="1"/>
</dbReference>
<evidence type="ECO:0000256" key="5">
    <source>
        <dbReference type="ARBA" id="ARBA00022692"/>
    </source>
</evidence>
<organism evidence="11 12">
    <name type="scientific">Achromobacter denitrificans</name>
    <name type="common">Alcaligenes denitrificans</name>
    <dbReference type="NCBI Taxonomy" id="32002"/>
    <lineage>
        <taxon>Bacteria</taxon>
        <taxon>Pseudomonadati</taxon>
        <taxon>Pseudomonadota</taxon>
        <taxon>Betaproteobacteria</taxon>
        <taxon>Burkholderiales</taxon>
        <taxon>Alcaligenaceae</taxon>
        <taxon>Achromobacter</taxon>
    </lineage>
</organism>
<evidence type="ECO:0000256" key="8">
    <source>
        <dbReference type="ARBA" id="ARBA00023136"/>
    </source>
</evidence>
<keyword evidence="5 9" id="KW-0812">Transmembrane</keyword>
<feature type="transmembrane region" description="Helical" evidence="9">
    <location>
        <begin position="365"/>
        <end position="384"/>
    </location>
</feature>
<feature type="transmembrane region" description="Helical" evidence="9">
    <location>
        <begin position="396"/>
        <end position="415"/>
    </location>
</feature>
<keyword evidence="8 9" id="KW-0472">Membrane</keyword>
<dbReference type="Pfam" id="PF07690">
    <property type="entry name" value="MFS_1"/>
    <property type="match status" value="1"/>
</dbReference>
<protein>
    <submittedName>
        <fullName evidence="11">MFS transporter</fullName>
    </submittedName>
</protein>
<dbReference type="InterPro" id="IPR005829">
    <property type="entry name" value="Sugar_transporter_CS"/>
</dbReference>
<evidence type="ECO:0000259" key="10">
    <source>
        <dbReference type="PROSITE" id="PS50850"/>
    </source>
</evidence>
<comment type="subcellular location">
    <subcellularLocation>
        <location evidence="1">Cell membrane</location>
        <topology evidence="1">Multi-pass membrane protein</topology>
    </subcellularLocation>
</comment>
<evidence type="ECO:0000313" key="11">
    <source>
        <dbReference type="EMBL" id="QKQ47627.1"/>
    </source>
</evidence>
<keyword evidence="6" id="KW-0769">Symport</keyword>
<feature type="transmembrane region" description="Helical" evidence="9">
    <location>
        <begin position="189"/>
        <end position="208"/>
    </location>
</feature>
<dbReference type="Gene3D" id="1.20.1250.20">
    <property type="entry name" value="MFS general substrate transporter like domains"/>
    <property type="match status" value="2"/>
</dbReference>
<dbReference type="EMBL" id="CP054569">
    <property type="protein sequence ID" value="QKQ47627.1"/>
    <property type="molecule type" value="Genomic_DNA"/>
</dbReference>
<dbReference type="GO" id="GO:0015293">
    <property type="term" value="F:symporter activity"/>
    <property type="evidence" value="ECO:0007669"/>
    <property type="project" value="UniProtKB-KW"/>
</dbReference>
<evidence type="ECO:0000256" key="7">
    <source>
        <dbReference type="ARBA" id="ARBA00022989"/>
    </source>
</evidence>
<dbReference type="PANTHER" id="PTHR43528:SF1">
    <property type="entry name" value="ALPHA-KETOGLUTARATE PERMEASE"/>
    <property type="match status" value="1"/>
</dbReference>
<keyword evidence="3" id="KW-0813">Transport</keyword>
<gene>
    <name evidence="11" type="ORF">FOC81_13375</name>
</gene>
<dbReference type="InterPro" id="IPR036259">
    <property type="entry name" value="MFS_trans_sf"/>
</dbReference>
<dbReference type="GO" id="GO:0005886">
    <property type="term" value="C:plasma membrane"/>
    <property type="evidence" value="ECO:0007669"/>
    <property type="project" value="UniProtKB-SubCell"/>
</dbReference>
<evidence type="ECO:0000256" key="4">
    <source>
        <dbReference type="ARBA" id="ARBA00022475"/>
    </source>
</evidence>
<feature type="transmembrane region" description="Helical" evidence="9">
    <location>
        <begin position="304"/>
        <end position="323"/>
    </location>
</feature>
<comment type="similarity">
    <text evidence="2">Belongs to the major facilitator superfamily. Metabolite:H+ Symporter (MHS) family (TC 2.A.1.6) family.</text>
</comment>
<name>A0A6N0JKP1_ACHDE</name>
<evidence type="ECO:0000256" key="9">
    <source>
        <dbReference type="SAM" id="Phobius"/>
    </source>
</evidence>
<dbReference type="RefSeq" id="WP_174716404.1">
    <property type="nucleotide sequence ID" value="NZ_CP054569.1"/>
</dbReference>
<dbReference type="PROSITE" id="PS00217">
    <property type="entry name" value="SUGAR_TRANSPORT_2"/>
    <property type="match status" value="1"/>
</dbReference>
<proteinExistence type="inferred from homology"/>
<feature type="transmembrane region" description="Helical" evidence="9">
    <location>
        <begin position="88"/>
        <end position="107"/>
    </location>
</feature>
<keyword evidence="7 9" id="KW-1133">Transmembrane helix</keyword>
<reference evidence="11 12" key="1">
    <citation type="submission" date="2020-05" db="EMBL/GenBank/DDBJ databases">
        <title>FDA dAtabase for Regulatory Grade micrObial Sequences (FDA-ARGOS): Supporting development and validation of Infectious Disease Dx tests.</title>
        <authorList>
            <person name="Sproer C."/>
            <person name="Gronow S."/>
            <person name="Severitt S."/>
            <person name="Schroder I."/>
            <person name="Tallon L."/>
            <person name="Sadzewicz L."/>
            <person name="Zhao X."/>
            <person name="Vavikolanu K."/>
            <person name="Mehta A."/>
            <person name="Aluvathingal J."/>
            <person name="Nadendla S."/>
            <person name="Myers T."/>
            <person name="Yan Y."/>
            <person name="Sichtig H."/>
        </authorList>
    </citation>
    <scope>NUCLEOTIDE SEQUENCE [LARGE SCALE GENOMIC DNA]</scope>
    <source>
        <strain evidence="11 12">FDAARGOS_787</strain>
    </source>
</reference>
<dbReference type="Proteomes" id="UP000509782">
    <property type="component" value="Chromosome"/>
</dbReference>
<keyword evidence="4" id="KW-1003">Cell membrane</keyword>
<feature type="transmembrane region" description="Helical" evidence="9">
    <location>
        <begin position="329"/>
        <end position="353"/>
    </location>
</feature>
<feature type="transmembrane region" description="Helical" evidence="9">
    <location>
        <begin position="55"/>
        <end position="76"/>
    </location>
</feature>
<evidence type="ECO:0000313" key="12">
    <source>
        <dbReference type="Proteomes" id="UP000509782"/>
    </source>
</evidence>
<dbReference type="PANTHER" id="PTHR43528">
    <property type="entry name" value="ALPHA-KETOGLUTARATE PERMEASE"/>
    <property type="match status" value="1"/>
</dbReference>
<dbReference type="InterPro" id="IPR020846">
    <property type="entry name" value="MFS_dom"/>
</dbReference>